<feature type="transmembrane region" description="Helical" evidence="7">
    <location>
        <begin position="12"/>
        <end position="41"/>
    </location>
</feature>
<evidence type="ECO:0000256" key="1">
    <source>
        <dbReference type="ARBA" id="ARBA00004429"/>
    </source>
</evidence>
<evidence type="ECO:0000256" key="7">
    <source>
        <dbReference type="SAM" id="Phobius"/>
    </source>
</evidence>
<keyword evidence="3" id="KW-0997">Cell inner membrane</keyword>
<feature type="domain" description="TRAP C4-dicarboxylate transport system permease DctM subunit" evidence="8">
    <location>
        <begin position="13"/>
        <end position="424"/>
    </location>
</feature>
<feature type="transmembrane region" description="Helical" evidence="7">
    <location>
        <begin position="220"/>
        <end position="242"/>
    </location>
</feature>
<evidence type="ECO:0000256" key="3">
    <source>
        <dbReference type="ARBA" id="ARBA00022519"/>
    </source>
</evidence>
<evidence type="ECO:0000256" key="4">
    <source>
        <dbReference type="ARBA" id="ARBA00022692"/>
    </source>
</evidence>
<feature type="transmembrane region" description="Helical" evidence="7">
    <location>
        <begin position="140"/>
        <end position="165"/>
    </location>
</feature>
<evidence type="ECO:0000313" key="10">
    <source>
        <dbReference type="Proteomes" id="UP000054526"/>
    </source>
</evidence>
<organism evidence="9 10">
    <name type="scientific">Cohnella kolymensis</name>
    <dbReference type="NCBI Taxonomy" id="1590652"/>
    <lineage>
        <taxon>Bacteria</taxon>
        <taxon>Bacillati</taxon>
        <taxon>Bacillota</taxon>
        <taxon>Bacilli</taxon>
        <taxon>Bacillales</taxon>
        <taxon>Paenibacillaceae</taxon>
        <taxon>Cohnella</taxon>
    </lineage>
</organism>
<feature type="transmembrane region" description="Helical" evidence="7">
    <location>
        <begin position="400"/>
        <end position="421"/>
    </location>
</feature>
<protein>
    <submittedName>
        <fullName evidence="9">C4-dicarboxylate ABC transporter</fullName>
    </submittedName>
</protein>
<feature type="transmembrane region" description="Helical" evidence="7">
    <location>
        <begin position="248"/>
        <end position="268"/>
    </location>
</feature>
<keyword evidence="10" id="KW-1185">Reference proteome</keyword>
<dbReference type="PANTHER" id="PTHR33362">
    <property type="entry name" value="SIALIC ACID TRAP TRANSPORTER PERMEASE PROTEIN SIAT-RELATED"/>
    <property type="match status" value="1"/>
</dbReference>
<keyword evidence="6 7" id="KW-0472">Membrane</keyword>
<proteinExistence type="predicted"/>
<dbReference type="EMBL" id="JXAL01000033">
    <property type="protein sequence ID" value="KIL34371.1"/>
    <property type="molecule type" value="Genomic_DNA"/>
</dbReference>
<dbReference type="Pfam" id="PF06808">
    <property type="entry name" value="DctM"/>
    <property type="match status" value="1"/>
</dbReference>
<feature type="transmembrane region" description="Helical" evidence="7">
    <location>
        <begin position="365"/>
        <end position="388"/>
    </location>
</feature>
<feature type="transmembrane region" description="Helical" evidence="7">
    <location>
        <begin position="320"/>
        <end position="338"/>
    </location>
</feature>
<evidence type="ECO:0000256" key="6">
    <source>
        <dbReference type="ARBA" id="ARBA00023136"/>
    </source>
</evidence>
<feature type="transmembrane region" description="Helical" evidence="7">
    <location>
        <begin position="343"/>
        <end position="359"/>
    </location>
</feature>
<reference evidence="9 10" key="1">
    <citation type="submission" date="2014-12" db="EMBL/GenBank/DDBJ databases">
        <title>Draft genome sequence of Cohnella kolymensis strain B-2846.</title>
        <authorList>
            <person name="Karlyshev A.V."/>
            <person name="Kudryashova E.B."/>
        </authorList>
    </citation>
    <scope>NUCLEOTIDE SEQUENCE [LARGE SCALE GENOMIC DNA]</scope>
    <source>
        <strain evidence="9 10">VKM B-2846</strain>
    </source>
</reference>
<keyword evidence="2" id="KW-1003">Cell membrane</keyword>
<dbReference type="InterPro" id="IPR004681">
    <property type="entry name" value="TRAP_DctM"/>
</dbReference>
<accession>A0ABR5A068</accession>
<evidence type="ECO:0000256" key="5">
    <source>
        <dbReference type="ARBA" id="ARBA00022989"/>
    </source>
</evidence>
<dbReference type="Proteomes" id="UP000054526">
    <property type="component" value="Unassembled WGS sequence"/>
</dbReference>
<keyword evidence="4 7" id="KW-0812">Transmembrane</keyword>
<evidence type="ECO:0000313" key="9">
    <source>
        <dbReference type="EMBL" id="KIL34371.1"/>
    </source>
</evidence>
<gene>
    <name evidence="9" type="ORF">SD71_20300</name>
</gene>
<dbReference type="InterPro" id="IPR010656">
    <property type="entry name" value="DctM"/>
</dbReference>
<evidence type="ECO:0000259" key="8">
    <source>
        <dbReference type="Pfam" id="PF06808"/>
    </source>
</evidence>
<feature type="transmembrane region" description="Helical" evidence="7">
    <location>
        <begin position="275"/>
        <end position="300"/>
    </location>
</feature>
<feature type="transmembrane region" description="Helical" evidence="7">
    <location>
        <begin position="177"/>
        <end position="199"/>
    </location>
</feature>
<comment type="caution">
    <text evidence="9">The sequence shown here is derived from an EMBL/GenBank/DDBJ whole genome shotgun (WGS) entry which is preliminary data.</text>
</comment>
<evidence type="ECO:0000256" key="2">
    <source>
        <dbReference type="ARBA" id="ARBA00022475"/>
    </source>
</evidence>
<dbReference type="NCBIfam" id="TIGR00786">
    <property type="entry name" value="dctM"/>
    <property type="match status" value="1"/>
</dbReference>
<dbReference type="PANTHER" id="PTHR33362:SF2">
    <property type="entry name" value="TRAP TRANSPORTER LARGE PERMEASE PROTEIN"/>
    <property type="match status" value="1"/>
</dbReference>
<sequence length="436" mass="46273">MKSEENRVISILLIVFFVALAIGVPVALAIGVSSFIALILIGDVPLEVLPQSLYSGINSFPMMTIPFFILASDLMSGGRLTQILINFARDLVGHIRGGLGYGNVIVGLMFSGMSGSALADAAGPGSIFTRMMRKSGYDPYYAGSLSAAVAVLGPIIPPSVMMVIYALTDGKTSVSGLFLAGIVPGILLALSLMVLNFFVSRKHNYRSHSERVPFITLLKSFIHSLPAILMPVLIIVGIRGGVVTPTEASAVAVFYALVVGFFVTKGLTLKNIFGIIVNSTIVSCSLLLMIAMGSAFSWVLTYAQVPQRVAEWMTGLTDNTLVILLLIAFISLIAGIFLDTLPSLVILVPVLAPAAYMYGAEPLQVAMVIILTLAIGMLTPPIAPLLFIISASGGLRIERLSIAIIPMIIAEMVVVLLVVFIPEISTGLPNLFGFKN</sequence>
<dbReference type="PIRSF" id="PIRSF006066">
    <property type="entry name" value="HI0050"/>
    <property type="match status" value="1"/>
</dbReference>
<name>A0ABR5A068_9BACL</name>
<keyword evidence="5 7" id="KW-1133">Transmembrane helix</keyword>
<comment type="subcellular location">
    <subcellularLocation>
        <location evidence="1">Cell inner membrane</location>
        <topology evidence="1">Multi-pass membrane protein</topology>
    </subcellularLocation>
</comment>